<sequence>MPQKSKRKLHSEKAISARWEDMNLNDDPESMDEDEDSWDFRKLHNGEKEDFKIEWELAEIGDLFELCLSWRDSDAVLSNIGAYRAKAAHHWAKAFLLDETESFYDDGRGGRHSESFYDVFPELETEAKAFAIESCSRKSADFTVLDLANFIDTKFYELTQIAKSSDVLIRSVEACRLDLRRWGAKFQPNSQRPYFEGHERLDVIAHRQEFVAHFLQRKDRYYTVTDGDQPVWQIPSQKPCVLLFHDESTFKCGEISAKRWMVDGQTPFFSKDAEFKRACKKYPSLLSSDDLNYVGNSATAGINVGQEGYFDNDTILAQFERLFMLLSFKESFKDHEIEVVVDNARTHSAREYSINDFSKGIDTKCPVDFIEYQDIQGKTVSVSCYFTKGEHRGKSKGLVELAKDLHISIGSRMKLPEIRGLFSTHPAFQNVSRLENLARKYQVKVIFVPKFHCELNAIEGLWCHMKQYIRKTSDQSFPTMLRLLPESRDNFEQRQIHMKLFRRFWRSLDAYNQGKSYGEILSLFFSQSCKSSILSHRKITNSKLQ</sequence>
<feature type="compositionally biased region" description="Acidic residues" evidence="1">
    <location>
        <begin position="23"/>
        <end position="35"/>
    </location>
</feature>
<name>A0A815EC22_ADIRI</name>
<evidence type="ECO:0008006" key="4">
    <source>
        <dbReference type="Google" id="ProtNLM"/>
    </source>
</evidence>
<dbReference type="InterPro" id="IPR036397">
    <property type="entry name" value="RNaseH_sf"/>
</dbReference>
<evidence type="ECO:0000313" key="3">
    <source>
        <dbReference type="Proteomes" id="UP000663828"/>
    </source>
</evidence>
<comment type="caution">
    <text evidence="2">The sequence shown here is derived from an EMBL/GenBank/DDBJ whole genome shotgun (WGS) entry which is preliminary data.</text>
</comment>
<organism evidence="2 3">
    <name type="scientific">Adineta ricciae</name>
    <name type="common">Rotifer</name>
    <dbReference type="NCBI Taxonomy" id="249248"/>
    <lineage>
        <taxon>Eukaryota</taxon>
        <taxon>Metazoa</taxon>
        <taxon>Spiralia</taxon>
        <taxon>Gnathifera</taxon>
        <taxon>Rotifera</taxon>
        <taxon>Eurotatoria</taxon>
        <taxon>Bdelloidea</taxon>
        <taxon>Adinetida</taxon>
        <taxon>Adinetidae</taxon>
        <taxon>Adineta</taxon>
    </lineage>
</organism>
<keyword evidence="3" id="KW-1185">Reference proteome</keyword>
<gene>
    <name evidence="2" type="ORF">XAT740_LOCUS29300</name>
</gene>
<proteinExistence type="predicted"/>
<dbReference type="GO" id="GO:0003676">
    <property type="term" value="F:nucleic acid binding"/>
    <property type="evidence" value="ECO:0007669"/>
    <property type="project" value="InterPro"/>
</dbReference>
<dbReference type="Gene3D" id="3.30.420.10">
    <property type="entry name" value="Ribonuclease H-like superfamily/Ribonuclease H"/>
    <property type="match status" value="1"/>
</dbReference>
<accession>A0A815EC22</accession>
<evidence type="ECO:0000313" key="2">
    <source>
        <dbReference type="EMBL" id="CAF1309414.1"/>
    </source>
</evidence>
<feature type="compositionally biased region" description="Basic and acidic residues" evidence="1">
    <location>
        <begin position="11"/>
        <end position="21"/>
    </location>
</feature>
<protein>
    <recommendedName>
        <fullName evidence="4">Tc1-like transposase DDE domain-containing protein</fullName>
    </recommendedName>
</protein>
<dbReference type="AlphaFoldDB" id="A0A815EC22"/>
<dbReference type="EMBL" id="CAJNOR010002547">
    <property type="protein sequence ID" value="CAF1309414.1"/>
    <property type="molecule type" value="Genomic_DNA"/>
</dbReference>
<evidence type="ECO:0000256" key="1">
    <source>
        <dbReference type="SAM" id="MobiDB-lite"/>
    </source>
</evidence>
<feature type="compositionally biased region" description="Basic residues" evidence="1">
    <location>
        <begin position="1"/>
        <end position="10"/>
    </location>
</feature>
<feature type="region of interest" description="Disordered" evidence="1">
    <location>
        <begin position="1"/>
        <end position="35"/>
    </location>
</feature>
<reference evidence="2" key="1">
    <citation type="submission" date="2021-02" db="EMBL/GenBank/DDBJ databases">
        <authorList>
            <person name="Nowell W R."/>
        </authorList>
    </citation>
    <scope>NUCLEOTIDE SEQUENCE</scope>
</reference>
<dbReference type="PANTHER" id="PTHR35871:SF1">
    <property type="entry name" value="CXC1-LIKE CYSTEINE CLUSTER ASSOCIATED WITH KDZ TRANSPOSASES DOMAIN-CONTAINING PROTEIN"/>
    <property type="match status" value="1"/>
</dbReference>
<dbReference type="PANTHER" id="PTHR35871">
    <property type="entry name" value="EXPRESSED PROTEIN"/>
    <property type="match status" value="1"/>
</dbReference>
<dbReference type="Proteomes" id="UP000663828">
    <property type="component" value="Unassembled WGS sequence"/>
</dbReference>